<dbReference type="AlphaFoldDB" id="A0A2U0HRY4"/>
<organism evidence="1 2">
    <name type="scientific">Marixanthomonas spongiae</name>
    <dbReference type="NCBI Taxonomy" id="2174845"/>
    <lineage>
        <taxon>Bacteria</taxon>
        <taxon>Pseudomonadati</taxon>
        <taxon>Bacteroidota</taxon>
        <taxon>Flavobacteriia</taxon>
        <taxon>Flavobacteriales</taxon>
        <taxon>Flavobacteriaceae</taxon>
        <taxon>Marixanthomonas</taxon>
    </lineage>
</organism>
<protein>
    <recommendedName>
        <fullName evidence="3">Lipoprotein</fullName>
    </recommendedName>
</protein>
<sequence length="164" mass="18564">MQKWNQIFGFLILTILISCQYDPYAHKYTTNEPKESDLIGTYVFEKQTVDYNITEFKDSLNYQKVIPKIEINSNGTFKVVNLPVFETFDPTYIGLITQTGEWKISTVGFIGDGSGNLKKHWGIYLLGLPSDVQNAGLMNNEIPYGIIFGFGDPDAGQAMIFKKE</sequence>
<dbReference type="Proteomes" id="UP000245962">
    <property type="component" value="Unassembled WGS sequence"/>
</dbReference>
<accession>A0A2U0HRY4</accession>
<evidence type="ECO:0000313" key="2">
    <source>
        <dbReference type="Proteomes" id="UP000245962"/>
    </source>
</evidence>
<dbReference type="PROSITE" id="PS51257">
    <property type="entry name" value="PROKAR_LIPOPROTEIN"/>
    <property type="match status" value="1"/>
</dbReference>
<keyword evidence="2" id="KW-1185">Reference proteome</keyword>
<proteinExistence type="predicted"/>
<gene>
    <name evidence="1" type="ORF">DDV96_15730</name>
</gene>
<name>A0A2U0HRY4_9FLAO</name>
<dbReference type="EMBL" id="QEHR01000024">
    <property type="protein sequence ID" value="PVW11510.1"/>
    <property type="molecule type" value="Genomic_DNA"/>
</dbReference>
<comment type="caution">
    <text evidence="1">The sequence shown here is derived from an EMBL/GenBank/DDBJ whole genome shotgun (WGS) entry which is preliminary data.</text>
</comment>
<dbReference type="RefSeq" id="WP_133240871.1">
    <property type="nucleotide sequence ID" value="NZ_QEHR01000024.1"/>
</dbReference>
<evidence type="ECO:0000313" key="1">
    <source>
        <dbReference type="EMBL" id="PVW11510.1"/>
    </source>
</evidence>
<dbReference type="OrthoDB" id="893441at2"/>
<reference evidence="1 2" key="1">
    <citation type="submission" date="2018-04" db="EMBL/GenBank/DDBJ databases">
        <title>Marixanthomonas spongiae HN-E44 sp. nov., isolated from a marine sponge.</title>
        <authorList>
            <person name="Luo L."/>
            <person name="Zhuang L."/>
        </authorList>
    </citation>
    <scope>NUCLEOTIDE SEQUENCE [LARGE SCALE GENOMIC DNA]</scope>
    <source>
        <strain evidence="1 2">HN-E44</strain>
    </source>
</reference>
<evidence type="ECO:0008006" key="3">
    <source>
        <dbReference type="Google" id="ProtNLM"/>
    </source>
</evidence>